<accession>A0A8J2K1Y2</accession>
<gene>
    <name evidence="3" type="ORF">AFUS01_LOCUS20282</name>
</gene>
<dbReference type="GO" id="GO:0005737">
    <property type="term" value="C:cytoplasm"/>
    <property type="evidence" value="ECO:0007669"/>
    <property type="project" value="TreeGrafter"/>
</dbReference>
<dbReference type="EMBL" id="CAJVCH010218006">
    <property type="protein sequence ID" value="CAG7731708.1"/>
    <property type="molecule type" value="Genomic_DNA"/>
</dbReference>
<dbReference type="InterPro" id="IPR009038">
    <property type="entry name" value="GOLD_dom"/>
</dbReference>
<dbReference type="InterPro" id="IPR001251">
    <property type="entry name" value="CRAL-TRIO_dom"/>
</dbReference>
<evidence type="ECO:0000259" key="1">
    <source>
        <dbReference type="PROSITE" id="PS50191"/>
    </source>
</evidence>
<dbReference type="PROSITE" id="PS50866">
    <property type="entry name" value="GOLD"/>
    <property type="match status" value="1"/>
</dbReference>
<dbReference type="PROSITE" id="PS50191">
    <property type="entry name" value="CRAL_TRIO"/>
    <property type="match status" value="1"/>
</dbReference>
<dbReference type="PANTHER" id="PTHR23324:SF83">
    <property type="entry name" value="SEC14-LIKE PROTEIN 2"/>
    <property type="match status" value="1"/>
</dbReference>
<comment type="caution">
    <text evidence="3">The sequence shown here is derived from an EMBL/GenBank/DDBJ whole genome shotgun (WGS) entry which is preliminary data.</text>
</comment>
<dbReference type="PANTHER" id="PTHR23324">
    <property type="entry name" value="SEC14 RELATED PROTEIN"/>
    <property type="match status" value="1"/>
</dbReference>
<feature type="domain" description="CRAL-TRIO" evidence="1">
    <location>
        <begin position="77"/>
        <end position="252"/>
    </location>
</feature>
<dbReference type="InterPro" id="IPR051064">
    <property type="entry name" value="SEC14/CRAL-TRIO_domain"/>
</dbReference>
<reference evidence="3" key="1">
    <citation type="submission" date="2021-06" db="EMBL/GenBank/DDBJ databases">
        <authorList>
            <person name="Hodson N. C."/>
            <person name="Mongue J. A."/>
            <person name="Jaron S. K."/>
        </authorList>
    </citation>
    <scope>NUCLEOTIDE SEQUENCE</scope>
</reference>
<dbReference type="SMART" id="SM01100">
    <property type="entry name" value="CRAL_TRIO_N"/>
    <property type="match status" value="1"/>
</dbReference>
<feature type="domain" description="GOLD" evidence="2">
    <location>
        <begin position="274"/>
        <end position="368"/>
    </location>
</feature>
<evidence type="ECO:0008006" key="5">
    <source>
        <dbReference type="Google" id="ProtNLM"/>
    </source>
</evidence>
<evidence type="ECO:0000313" key="4">
    <source>
        <dbReference type="Proteomes" id="UP000708208"/>
    </source>
</evidence>
<dbReference type="Pfam" id="PF00650">
    <property type="entry name" value="CRAL_TRIO"/>
    <property type="match status" value="1"/>
</dbReference>
<dbReference type="AlphaFoldDB" id="A0A8J2K1Y2"/>
<dbReference type="CDD" id="cd00170">
    <property type="entry name" value="SEC14"/>
    <property type="match status" value="1"/>
</dbReference>
<name>A0A8J2K1Y2_9HEXA</name>
<proteinExistence type="predicted"/>
<dbReference type="OrthoDB" id="1434354at2759"/>
<evidence type="ECO:0000313" key="3">
    <source>
        <dbReference type="EMBL" id="CAG7731708.1"/>
    </source>
</evidence>
<dbReference type="Pfam" id="PF03765">
    <property type="entry name" value="CRAL_TRIO_N"/>
    <property type="match status" value="1"/>
</dbReference>
<keyword evidence="4" id="KW-1185">Reference proteome</keyword>
<protein>
    <recommendedName>
        <fullName evidence="5">SEC14-like protein 2</fullName>
    </recommendedName>
</protein>
<dbReference type="SMART" id="SM00516">
    <property type="entry name" value="SEC14"/>
    <property type="match status" value="1"/>
</dbReference>
<organism evidence="3 4">
    <name type="scientific">Allacma fusca</name>
    <dbReference type="NCBI Taxonomy" id="39272"/>
    <lineage>
        <taxon>Eukaryota</taxon>
        <taxon>Metazoa</taxon>
        <taxon>Ecdysozoa</taxon>
        <taxon>Arthropoda</taxon>
        <taxon>Hexapoda</taxon>
        <taxon>Collembola</taxon>
        <taxon>Symphypleona</taxon>
        <taxon>Sminthuridae</taxon>
        <taxon>Allacma</taxon>
    </lineage>
</organism>
<dbReference type="Proteomes" id="UP000708208">
    <property type="component" value="Unassembled WGS sequence"/>
</dbReference>
<sequence length="376" mass="43468">MAENIISKEEKAILKQFRAQISDLISTLGPKETHDFNLLRWLRARDLNVENAEKMLRKSISWRQENNVDELSKDLIWDEKLLTSLPLRLGLRDKDGTLVAIIPFGRWDLKAMIKDGYEDKMLQYILKYLEIFSKHMQSLEKDNIQTQATIVFDLEQFSLKQVMSQQAVRFIVEFLKLFDANYPERMKAAFIVSVPKIFEIFWPMVYPILSPRTLSKIHVFGGGPDQWRSKLRENIGSDELPSDFGGSNTTQHFMSNRLGLSIFSLPRAPFYAPEDLIPVDVSAGSKFTRSFDLVVGNRITWNFQTDVYDIGFEFTHKGKPMFPYAKVDSHVCVQVGLVDVNEDGVYTLVFDNSYSRYRSKRLHLLIDIDGKDVFQG</sequence>
<dbReference type="InterPro" id="IPR011074">
    <property type="entry name" value="CRAL/TRIO_N_dom"/>
</dbReference>
<evidence type="ECO:0000259" key="2">
    <source>
        <dbReference type="PROSITE" id="PS50866"/>
    </source>
</evidence>